<dbReference type="KEGG" id="pspc:Strain318_002373"/>
<name>A0AA49K1P9_9BACT</name>
<accession>A0AA49JVT2</accession>
<comment type="subcellular location">
    <subcellularLocation>
        <location evidence="2">Cell membrane</location>
        <topology evidence="2">Multi-pass membrane protein</topology>
    </subcellularLocation>
</comment>
<protein>
    <recommendedName>
        <fullName evidence="4">Nicotinamide riboside transporter PnuC</fullName>
    </recommendedName>
</protein>
<evidence type="ECO:0000256" key="6">
    <source>
        <dbReference type="ARBA" id="ARBA00022475"/>
    </source>
</evidence>
<evidence type="ECO:0000256" key="7">
    <source>
        <dbReference type="ARBA" id="ARBA00022692"/>
    </source>
</evidence>
<dbReference type="GO" id="GO:0005886">
    <property type="term" value="C:plasma membrane"/>
    <property type="evidence" value="ECO:0007669"/>
    <property type="project" value="UniProtKB-SubCell"/>
</dbReference>
<feature type="transmembrane region" description="Helical" evidence="10">
    <location>
        <begin position="46"/>
        <end position="65"/>
    </location>
</feature>
<keyword evidence="13" id="KW-1185">Reference proteome</keyword>
<evidence type="ECO:0000256" key="10">
    <source>
        <dbReference type="SAM" id="Phobius"/>
    </source>
</evidence>
<proteinExistence type="inferred from homology"/>
<keyword evidence="8 10" id="KW-1133">Transmembrane helix</keyword>
<evidence type="ECO:0000256" key="1">
    <source>
        <dbReference type="ARBA" id="ARBA00002672"/>
    </source>
</evidence>
<reference evidence="12" key="1">
    <citation type="submission" date="2023-07" db="EMBL/GenBank/DDBJ databases">
        <authorList>
            <person name="Haufschild T."/>
            <person name="Kallscheuer N."/>
            <person name="Hammer J."/>
            <person name="Kohn T."/>
            <person name="Kabuu M."/>
            <person name="Jogler M."/>
            <person name="Wohfarth N."/>
            <person name="Heuer A."/>
            <person name="Rohde M."/>
            <person name="van Teeseling M.C.F."/>
            <person name="Jogler C."/>
        </authorList>
    </citation>
    <scope>NUCLEOTIDE SEQUENCE</scope>
    <source>
        <strain evidence="11">Strain 138</strain>
        <strain evidence="12">Strain 318</strain>
    </source>
</reference>
<dbReference type="NCBIfam" id="TIGR01528">
    <property type="entry name" value="NMN_trans_PnuC"/>
    <property type="match status" value="1"/>
</dbReference>
<dbReference type="EMBL" id="CP130612">
    <property type="protein sequence ID" value="WKW13060.1"/>
    <property type="molecule type" value="Genomic_DNA"/>
</dbReference>
<dbReference type="GO" id="GO:0034257">
    <property type="term" value="F:nicotinamide riboside transmembrane transporter activity"/>
    <property type="evidence" value="ECO:0007669"/>
    <property type="project" value="InterPro"/>
</dbReference>
<evidence type="ECO:0000313" key="13">
    <source>
        <dbReference type="Proteomes" id="UP001229955"/>
    </source>
</evidence>
<evidence type="ECO:0000313" key="11">
    <source>
        <dbReference type="EMBL" id="WKW13060.1"/>
    </source>
</evidence>
<evidence type="ECO:0000256" key="2">
    <source>
        <dbReference type="ARBA" id="ARBA00004651"/>
    </source>
</evidence>
<dbReference type="EMBL" id="CP130613">
    <property type="protein sequence ID" value="WKW15966.1"/>
    <property type="molecule type" value="Genomic_DNA"/>
</dbReference>
<evidence type="ECO:0000256" key="8">
    <source>
        <dbReference type="ARBA" id="ARBA00022989"/>
    </source>
</evidence>
<accession>A0AA49K1P9</accession>
<keyword evidence="6" id="KW-1003">Cell membrane</keyword>
<evidence type="ECO:0000256" key="5">
    <source>
        <dbReference type="ARBA" id="ARBA00022448"/>
    </source>
</evidence>
<feature type="transmembrane region" description="Helical" evidence="10">
    <location>
        <begin position="139"/>
        <end position="156"/>
    </location>
</feature>
<dbReference type="Proteomes" id="UP001229955">
    <property type="component" value="Chromosome"/>
</dbReference>
<keyword evidence="7 10" id="KW-0812">Transmembrane</keyword>
<feature type="transmembrane region" description="Helical" evidence="10">
    <location>
        <begin position="86"/>
        <end position="106"/>
    </location>
</feature>
<evidence type="ECO:0000313" key="12">
    <source>
        <dbReference type="EMBL" id="WKW15966.1"/>
    </source>
</evidence>
<comment type="similarity">
    <text evidence="3">Belongs to the nicotinamide ribonucleoside (NR) uptake permease (TC 4.B.1) family.</text>
</comment>
<dbReference type="InterPro" id="IPR006419">
    <property type="entry name" value="NMN_transpt_PnuC"/>
</dbReference>
<dbReference type="Pfam" id="PF04973">
    <property type="entry name" value="NMN_transporter"/>
    <property type="match status" value="1"/>
</dbReference>
<keyword evidence="9 10" id="KW-0472">Membrane</keyword>
<dbReference type="AlphaFoldDB" id="A0AA49K1P9"/>
<dbReference type="PANTHER" id="PTHR36122">
    <property type="entry name" value="NICOTINAMIDE RIBOSIDE TRANSPORTER PNUC"/>
    <property type="match status" value="1"/>
</dbReference>
<dbReference type="RefSeq" id="WP_367885922.1">
    <property type="nucleotide sequence ID" value="NZ_CP130612.1"/>
</dbReference>
<comment type="function">
    <text evidence="1">Required for nicotinamide riboside transport across the inner membrane.</text>
</comment>
<evidence type="ECO:0000256" key="9">
    <source>
        <dbReference type="ARBA" id="ARBA00023136"/>
    </source>
</evidence>
<sequence>MDPLEWVAAGFGVVSVWLSTREHIASWPTALVNTALYFVVLGRAQLYANAGLQVFYFALSLYGWYAWKFGGATHTGVQVTRTPARLGALLVGIAVIATLALGAGLARFTDAASPWLDAGTTAVSLVAQWMLTRKLRENWAVWAVVNVVYIGLYASQGLWPTVLLYIAFFGLALQGWRRWGATLAAREGALA</sequence>
<evidence type="ECO:0000256" key="3">
    <source>
        <dbReference type="ARBA" id="ARBA00006669"/>
    </source>
</evidence>
<gene>
    <name evidence="12" type="primary">pnuC</name>
    <name evidence="11" type="ORF">Strain138_002374</name>
    <name evidence="12" type="ORF">Strain318_002373</name>
</gene>
<organism evidence="12 13">
    <name type="scientific">Pseudogemmatithrix spongiicola</name>
    <dbReference type="NCBI Taxonomy" id="3062599"/>
    <lineage>
        <taxon>Bacteria</taxon>
        <taxon>Pseudomonadati</taxon>
        <taxon>Gemmatimonadota</taxon>
        <taxon>Gemmatimonadia</taxon>
        <taxon>Gemmatimonadales</taxon>
        <taxon>Gemmatimonadaceae</taxon>
        <taxon>Pseudogemmatithrix</taxon>
    </lineage>
</organism>
<keyword evidence="5" id="KW-0813">Transport</keyword>
<dbReference type="PANTHER" id="PTHR36122:SF2">
    <property type="entry name" value="NICOTINAMIDE RIBOSIDE TRANSPORTER PNUC"/>
    <property type="match status" value="1"/>
</dbReference>
<evidence type="ECO:0000256" key="4">
    <source>
        <dbReference type="ARBA" id="ARBA00017522"/>
    </source>
</evidence>